<dbReference type="EMBL" id="GG698912">
    <property type="protein sequence ID" value="EEU39427.1"/>
    <property type="molecule type" value="Genomic_DNA"/>
</dbReference>
<evidence type="ECO:0000313" key="2">
    <source>
        <dbReference type="EMBL" id="EEU39427.1"/>
    </source>
</evidence>
<organism evidence="2 3">
    <name type="scientific">Fusarium vanettenii (strain ATCC MYA-4622 / CBS 123669 / FGSC 9596 / NRRL 45880 / 77-13-4)</name>
    <name type="common">Fusarium solani subsp. pisi</name>
    <dbReference type="NCBI Taxonomy" id="660122"/>
    <lineage>
        <taxon>Eukaryota</taxon>
        <taxon>Fungi</taxon>
        <taxon>Dikarya</taxon>
        <taxon>Ascomycota</taxon>
        <taxon>Pezizomycotina</taxon>
        <taxon>Sordariomycetes</taxon>
        <taxon>Hypocreomycetidae</taxon>
        <taxon>Hypocreales</taxon>
        <taxon>Nectriaceae</taxon>
        <taxon>Fusarium</taxon>
        <taxon>Fusarium solani species complex</taxon>
        <taxon>Fusarium vanettenii</taxon>
    </lineage>
</organism>
<dbReference type="RefSeq" id="XP_003045140.1">
    <property type="nucleotide sequence ID" value="XM_003045094.1"/>
</dbReference>
<dbReference type="OrthoDB" id="2687876at2759"/>
<dbReference type="HOGENOM" id="CLU_040048_0_0_1"/>
<evidence type="ECO:0000313" key="3">
    <source>
        <dbReference type="Proteomes" id="UP000005206"/>
    </source>
</evidence>
<dbReference type="eggNOG" id="ENOG502S0Y1">
    <property type="taxonomic scope" value="Eukaryota"/>
</dbReference>
<accession>C7Z984</accession>
<dbReference type="VEuPathDB" id="FungiDB:NECHADRAFT_81591"/>
<dbReference type="STRING" id="660122.C7Z984"/>
<reference evidence="2 3" key="1">
    <citation type="journal article" date="2009" name="PLoS Genet.">
        <title>The genome of Nectria haematococca: contribution of supernumerary chromosomes to gene expansion.</title>
        <authorList>
            <person name="Coleman J.J."/>
            <person name="Rounsley S.D."/>
            <person name="Rodriguez-Carres M."/>
            <person name="Kuo A."/>
            <person name="Wasmann C.C."/>
            <person name="Grimwood J."/>
            <person name="Schmutz J."/>
            <person name="Taga M."/>
            <person name="White G.J."/>
            <person name="Zhou S."/>
            <person name="Schwartz D.C."/>
            <person name="Freitag M."/>
            <person name="Ma L.J."/>
            <person name="Danchin E.G."/>
            <person name="Henrissat B."/>
            <person name="Coutinho P.M."/>
            <person name="Nelson D.R."/>
            <person name="Straney D."/>
            <person name="Napoli C.A."/>
            <person name="Barker B.M."/>
            <person name="Gribskov M."/>
            <person name="Rep M."/>
            <person name="Kroken S."/>
            <person name="Molnar I."/>
            <person name="Rensing C."/>
            <person name="Kennell J.C."/>
            <person name="Zamora J."/>
            <person name="Farman M.L."/>
            <person name="Selker E.U."/>
            <person name="Salamov A."/>
            <person name="Shapiro H."/>
            <person name="Pangilinan J."/>
            <person name="Lindquist E."/>
            <person name="Lamers C."/>
            <person name="Grigoriev I.V."/>
            <person name="Geiser D.M."/>
            <person name="Covert S.F."/>
            <person name="Temporini E."/>
            <person name="Vanetten H.D."/>
        </authorList>
    </citation>
    <scope>NUCLEOTIDE SEQUENCE [LARGE SCALE GENOMIC DNA]</scope>
    <source>
        <strain evidence="3">ATCC MYA-4622 / CBS 123669 / FGSC 9596 / NRRL 45880 / 77-13-4</strain>
    </source>
</reference>
<dbReference type="OMA" id="QHDIYRA"/>
<protein>
    <recommendedName>
        <fullName evidence="1">F-box domain-containing protein</fullName>
    </recommendedName>
</protein>
<dbReference type="InterPro" id="IPR001810">
    <property type="entry name" value="F-box_dom"/>
</dbReference>
<dbReference type="GeneID" id="9673635"/>
<dbReference type="InParanoid" id="C7Z984"/>
<dbReference type="PROSITE" id="PS50181">
    <property type="entry name" value="FBOX"/>
    <property type="match status" value="1"/>
</dbReference>
<dbReference type="AlphaFoldDB" id="C7Z984"/>
<dbReference type="Proteomes" id="UP000005206">
    <property type="component" value="Chromosome 6"/>
</dbReference>
<gene>
    <name evidence="2" type="ORF">NECHADRAFT_81591</name>
</gene>
<name>C7Z984_FUSV7</name>
<evidence type="ECO:0000259" key="1">
    <source>
        <dbReference type="PROSITE" id="PS50181"/>
    </source>
</evidence>
<proteinExistence type="predicted"/>
<feature type="domain" description="F-box" evidence="1">
    <location>
        <begin position="62"/>
        <end position="108"/>
    </location>
</feature>
<keyword evidence="3" id="KW-1185">Reference proteome</keyword>
<sequence length="384" mass="44235">MPPPALPPYGVWPKVVIPKSLLHPENIQKLTTPRRLAMHKVIRHLTPPELSTISRTSNSSSLGLLDVLPAEILLEVLQLIDFQSLSRLLRTSLRGKEVVEAFRLYHEVMRHCPKVLAALGETRLLRHHSSALVRQVLSEQKCASCFEFGGFLFLPTCERICHDCLDKNYAFHLTRVSFAKKWFNLTGKELRRIPIMQSIPGRYQLRPEAKRKHRQSHRLVSIKQLLQLAIDVHGSPENVAKLMPTEDSDIDDYDFKMLEQFHKAPLQSPGCDLSKLPFDYCLFDQWPGMAAIQMPSLINSHRDYGRECQGCDLLLRRKRLGILPRQVEEEFVPRDLDPGEVLRAMASRLRPRAEFVEHLRHCYGVAWMFREDGPNLIPDYEGQC</sequence>
<dbReference type="KEGG" id="nhe:NECHADRAFT_81591"/>